<evidence type="ECO:0000313" key="4">
    <source>
        <dbReference type="Proteomes" id="UP001246244"/>
    </source>
</evidence>
<feature type="transmembrane region" description="Helical" evidence="1">
    <location>
        <begin position="116"/>
        <end position="134"/>
    </location>
</feature>
<reference evidence="4" key="1">
    <citation type="submission" date="2023-07" db="EMBL/GenBank/DDBJ databases">
        <title>Whole-genome sequencing of a new Methanosarcina sp. Z-7115.</title>
        <authorList>
            <person name="Zhilina T.N."/>
            <person name="Merkel A.Y."/>
        </authorList>
    </citation>
    <scope>NUCLEOTIDE SEQUENCE [LARGE SCALE GENOMIC DNA]</scope>
    <source>
        <strain evidence="4">Z-7115</strain>
    </source>
</reference>
<dbReference type="Pfam" id="PF07786">
    <property type="entry name" value="HGSNAT_cat"/>
    <property type="match status" value="1"/>
</dbReference>
<dbReference type="EC" id="2.3.1.78" evidence="3"/>
<sequence>MARHADRFWEIDCLRGFAVLIMLLYHFLYDLDFFELADIQLRSGSILYAGRFSASLFILISGTSLSISHSRALDKEFDGNGAENFLKYLKRGLKLYFMGLLLTGITWIFLPEEYIIFGILHFFGVSAVLVYPFLKYGKENLFFSLFFGLSGLYLRQRTFECSSLLWLGFTPENFRTMDYFPLFPWFGVLLAGVFLGNFLYTGGKRQFEIPYIGKNPIFRLFSSVGQNSLVIYFIHQPLFLGLLFLSGLIDPGML</sequence>
<gene>
    <name evidence="3" type="ORF">RG963_10740</name>
</gene>
<feature type="transmembrane region" description="Helical" evidence="1">
    <location>
        <begin position="93"/>
        <end position="110"/>
    </location>
</feature>
<name>A0ABU2D2N6_9EURY</name>
<keyword evidence="4" id="KW-1185">Reference proteome</keyword>
<keyword evidence="1" id="KW-1133">Transmembrane helix</keyword>
<keyword evidence="3" id="KW-0808">Transferase</keyword>
<feature type="domain" description="Heparan-alpha-glucosaminide N-acetyltransferase catalytic" evidence="2">
    <location>
        <begin position="7"/>
        <end position="237"/>
    </location>
</feature>
<organism evidence="3 4">
    <name type="scientific">Methanosarcina baikalica</name>
    <dbReference type="NCBI Taxonomy" id="3073890"/>
    <lineage>
        <taxon>Archaea</taxon>
        <taxon>Methanobacteriati</taxon>
        <taxon>Methanobacteriota</taxon>
        <taxon>Stenosarchaea group</taxon>
        <taxon>Methanomicrobia</taxon>
        <taxon>Methanosarcinales</taxon>
        <taxon>Methanosarcinaceae</taxon>
        <taxon>Methanosarcina</taxon>
    </lineage>
</organism>
<keyword evidence="1" id="KW-0812">Transmembrane</keyword>
<dbReference type="RefSeq" id="WP_310576269.1">
    <property type="nucleotide sequence ID" value="NZ_JAVKPK010000042.1"/>
</dbReference>
<feature type="transmembrane region" description="Helical" evidence="1">
    <location>
        <begin position="179"/>
        <end position="200"/>
    </location>
</feature>
<dbReference type="GO" id="GO:0015019">
    <property type="term" value="F:heparan-alpha-glucosaminide N-acetyltransferase activity"/>
    <property type="evidence" value="ECO:0007669"/>
    <property type="project" value="UniProtKB-EC"/>
</dbReference>
<evidence type="ECO:0000259" key="2">
    <source>
        <dbReference type="Pfam" id="PF07786"/>
    </source>
</evidence>
<keyword evidence="1" id="KW-0472">Membrane</keyword>
<protein>
    <submittedName>
        <fullName evidence="3">Heparan-alpha-glucosaminide N-acetyltransferase</fullName>
        <ecNumber evidence="3">2.3.1.78</ecNumber>
    </submittedName>
</protein>
<accession>A0ABU2D2N6</accession>
<proteinExistence type="predicted"/>
<dbReference type="Proteomes" id="UP001246244">
    <property type="component" value="Unassembled WGS sequence"/>
</dbReference>
<feature type="transmembrane region" description="Helical" evidence="1">
    <location>
        <begin position="12"/>
        <end position="28"/>
    </location>
</feature>
<dbReference type="EMBL" id="JAVKPK010000042">
    <property type="protein sequence ID" value="MDR7666244.1"/>
    <property type="molecule type" value="Genomic_DNA"/>
</dbReference>
<feature type="transmembrane region" description="Helical" evidence="1">
    <location>
        <begin position="48"/>
        <end position="67"/>
    </location>
</feature>
<feature type="transmembrane region" description="Helical" evidence="1">
    <location>
        <begin position="141"/>
        <end position="159"/>
    </location>
</feature>
<keyword evidence="3" id="KW-0012">Acyltransferase</keyword>
<dbReference type="InterPro" id="IPR012429">
    <property type="entry name" value="HGSNAT_cat"/>
</dbReference>
<evidence type="ECO:0000313" key="3">
    <source>
        <dbReference type="EMBL" id="MDR7666244.1"/>
    </source>
</evidence>
<evidence type="ECO:0000256" key="1">
    <source>
        <dbReference type="SAM" id="Phobius"/>
    </source>
</evidence>
<feature type="transmembrane region" description="Helical" evidence="1">
    <location>
        <begin position="229"/>
        <end position="249"/>
    </location>
</feature>
<comment type="caution">
    <text evidence="3">The sequence shown here is derived from an EMBL/GenBank/DDBJ whole genome shotgun (WGS) entry which is preliminary data.</text>
</comment>